<dbReference type="EC" id="1.11.1.-" evidence="12"/>
<dbReference type="GO" id="GO:0000302">
    <property type="term" value="P:response to reactive oxygen species"/>
    <property type="evidence" value="ECO:0007669"/>
    <property type="project" value="TreeGrafter"/>
</dbReference>
<reference evidence="14 15" key="1">
    <citation type="submission" date="2015-10" db="EMBL/GenBank/DDBJ databases">
        <title>Full genome of DAOMC 229536 Phialocephala scopiformis, a fungal endophyte of spruce producing the potent anti-insectan compound rugulosin.</title>
        <authorList>
            <consortium name="DOE Joint Genome Institute"/>
            <person name="Walker A.K."/>
            <person name="Frasz S.L."/>
            <person name="Seifert K.A."/>
            <person name="Miller J.D."/>
            <person name="Mondo S.J."/>
            <person name="Labutti K."/>
            <person name="Lipzen A."/>
            <person name="Dockter R."/>
            <person name="Kennedy M."/>
            <person name="Grigoriev I.V."/>
            <person name="Spatafora J.W."/>
        </authorList>
    </citation>
    <scope>NUCLEOTIDE SEQUENCE [LARGE SCALE GENOMIC DNA]</scope>
    <source>
        <strain evidence="14 15">CBS 120377</strain>
    </source>
</reference>
<evidence type="ECO:0000256" key="11">
    <source>
        <dbReference type="PIRSR" id="PIRSR601621-4"/>
    </source>
</evidence>
<dbReference type="RefSeq" id="XP_018070521.1">
    <property type="nucleotide sequence ID" value="XM_018209346.1"/>
</dbReference>
<evidence type="ECO:0000256" key="3">
    <source>
        <dbReference type="ARBA" id="ARBA00022617"/>
    </source>
</evidence>
<comment type="cofactor">
    <cofactor evidence="9 12">
        <name>Ca(2+)</name>
        <dbReference type="ChEBI" id="CHEBI:29108"/>
    </cofactor>
    <text evidence="9 12">Binds 2 calcium ions per subunit.</text>
</comment>
<feature type="binding site" description="axial binding residue" evidence="9">
    <location>
        <position position="199"/>
    </location>
    <ligand>
        <name>heme b</name>
        <dbReference type="ChEBI" id="CHEBI:60344"/>
    </ligand>
    <ligandPart>
        <name>Fe</name>
        <dbReference type="ChEBI" id="CHEBI:18248"/>
    </ligandPart>
</feature>
<evidence type="ECO:0000259" key="13">
    <source>
        <dbReference type="PROSITE" id="PS50873"/>
    </source>
</evidence>
<dbReference type="AlphaFoldDB" id="A0A194X7M1"/>
<feature type="binding site" evidence="9">
    <location>
        <position position="94"/>
    </location>
    <ligand>
        <name>Ca(2+)</name>
        <dbReference type="ChEBI" id="CHEBI:29108"/>
        <label>1</label>
    </ligand>
</feature>
<dbReference type="GO" id="GO:0020037">
    <property type="term" value="F:heme binding"/>
    <property type="evidence" value="ECO:0007669"/>
    <property type="project" value="UniProtKB-UniRule"/>
</dbReference>
<dbReference type="InterPro" id="IPR001621">
    <property type="entry name" value="Ligninase"/>
</dbReference>
<feature type="binding site" evidence="9">
    <location>
        <position position="77"/>
    </location>
    <ligand>
        <name>Ca(2+)</name>
        <dbReference type="ChEBI" id="CHEBI:29108"/>
        <label>1</label>
    </ligand>
</feature>
<dbReference type="PROSITE" id="PS00436">
    <property type="entry name" value="PEROXIDASE_2"/>
    <property type="match status" value="1"/>
</dbReference>
<dbReference type="PRINTS" id="PR00458">
    <property type="entry name" value="PEROXIDASE"/>
</dbReference>
<keyword evidence="2 12" id="KW-0575">Peroxidase</keyword>
<feature type="active site" description="Proton acceptor" evidence="8">
    <location>
        <position position="76"/>
    </location>
</feature>
<keyword evidence="9 12" id="KW-0106">Calcium</keyword>
<dbReference type="SUPFAM" id="SSF48113">
    <property type="entry name" value="Heme-dependent peroxidases"/>
    <property type="match status" value="1"/>
</dbReference>
<gene>
    <name evidence="14" type="ORF">LY89DRAFT_585884</name>
</gene>
<dbReference type="STRING" id="149040.A0A194X7M1"/>
<dbReference type="InterPro" id="IPR044831">
    <property type="entry name" value="Ccp1-like"/>
</dbReference>
<keyword evidence="7" id="KW-0325">Glycoprotein</keyword>
<evidence type="ECO:0000256" key="10">
    <source>
        <dbReference type="PIRSR" id="PIRSR601621-3"/>
    </source>
</evidence>
<feature type="binding site" evidence="9">
    <location>
        <position position="200"/>
    </location>
    <ligand>
        <name>Ca(2+)</name>
        <dbReference type="ChEBI" id="CHEBI:29108"/>
        <label>2</label>
    </ligand>
</feature>
<evidence type="ECO:0000313" key="14">
    <source>
        <dbReference type="EMBL" id="KUJ16166.1"/>
    </source>
</evidence>
<dbReference type="PANTHER" id="PTHR31356:SF66">
    <property type="entry name" value="CATALASE-PEROXIDASE"/>
    <property type="match status" value="1"/>
</dbReference>
<dbReference type="InterPro" id="IPR019794">
    <property type="entry name" value="Peroxidases_AS"/>
</dbReference>
<dbReference type="KEGG" id="psco:LY89DRAFT_585884"/>
<dbReference type="PRINTS" id="PR00462">
    <property type="entry name" value="LIGNINASE"/>
</dbReference>
<dbReference type="InterPro" id="IPR002016">
    <property type="entry name" value="Haem_peroxidase"/>
</dbReference>
<dbReference type="GeneID" id="28819072"/>
<feature type="binding site" evidence="9">
    <location>
        <position position="217"/>
    </location>
    <ligand>
        <name>Ca(2+)</name>
        <dbReference type="ChEBI" id="CHEBI:29108"/>
        <label>2</label>
    </ligand>
</feature>
<keyword evidence="15" id="KW-1185">Reference proteome</keyword>
<feature type="binding site" evidence="9">
    <location>
        <position position="92"/>
    </location>
    <ligand>
        <name>Ca(2+)</name>
        <dbReference type="ChEBI" id="CHEBI:29108"/>
        <label>1</label>
    </ligand>
</feature>
<dbReference type="PANTHER" id="PTHR31356">
    <property type="entry name" value="THYLAKOID LUMENAL 29 KDA PROTEIN, CHLOROPLASTIC-RELATED"/>
    <property type="match status" value="1"/>
</dbReference>
<evidence type="ECO:0000256" key="7">
    <source>
        <dbReference type="ARBA" id="ARBA00023180"/>
    </source>
</evidence>
<evidence type="ECO:0000256" key="4">
    <source>
        <dbReference type="ARBA" id="ARBA00022723"/>
    </source>
</evidence>
<evidence type="ECO:0000256" key="9">
    <source>
        <dbReference type="PIRSR" id="PIRSR601621-2"/>
    </source>
</evidence>
<dbReference type="EMBL" id="KQ947416">
    <property type="protein sequence ID" value="KUJ16166.1"/>
    <property type="molecule type" value="Genomic_DNA"/>
</dbReference>
<organism evidence="14 15">
    <name type="scientific">Mollisia scopiformis</name>
    <name type="common">Conifer needle endophyte fungus</name>
    <name type="synonym">Phialocephala scopiformis</name>
    <dbReference type="NCBI Taxonomy" id="149040"/>
    <lineage>
        <taxon>Eukaryota</taxon>
        <taxon>Fungi</taxon>
        <taxon>Dikarya</taxon>
        <taxon>Ascomycota</taxon>
        <taxon>Pezizomycotina</taxon>
        <taxon>Leotiomycetes</taxon>
        <taxon>Helotiales</taxon>
        <taxon>Mollisiaceae</taxon>
        <taxon>Mollisia</taxon>
    </lineage>
</organism>
<feature type="binding site" evidence="9">
    <location>
        <position position="219"/>
    </location>
    <ligand>
        <name>Ca(2+)</name>
        <dbReference type="ChEBI" id="CHEBI:29108"/>
        <label>2</label>
    </ligand>
</feature>
<sequence>MDESSVNVHDFERIQVPETAIKQLPPKIHERNIAVKTCPPIWTSVIATLITLFTDSTVKPAQCNDNARAAIRACFHDCGTWNTSLGSKYGCDGSLILAREAFTQADDNALQNISNTLTAVRAQYPSIGMADLIVVASSVAIRVCPGGPTVTTYIGRNDSSILNPAGLLPGVNDTATSLITLFKNKGFSTNDLAALIGAHSTARAFAQPNIQFGAPQDSTPGAWDIEYYKQVASPPAGVYSFLADRNLAADKTVGSPMAGFAGNKTSWNGAFASAMGRLTLLGVEGGSSLLVDCTGFLP</sequence>
<accession>A0A194X7M1</accession>
<feature type="site" description="Transition state stabilizer" evidence="10">
    <location>
        <position position="72"/>
    </location>
</feature>
<evidence type="ECO:0000256" key="2">
    <source>
        <dbReference type="ARBA" id="ARBA00022559"/>
    </source>
</evidence>
<evidence type="ECO:0000256" key="1">
    <source>
        <dbReference type="ARBA" id="ARBA00006089"/>
    </source>
</evidence>
<dbReference type="OrthoDB" id="2113341at2759"/>
<dbReference type="GO" id="GO:0046872">
    <property type="term" value="F:metal ion binding"/>
    <property type="evidence" value="ECO:0007669"/>
    <property type="project" value="UniProtKB-UniRule"/>
</dbReference>
<evidence type="ECO:0000256" key="8">
    <source>
        <dbReference type="PIRSR" id="PIRSR601621-1"/>
    </source>
</evidence>
<keyword evidence="3 9" id="KW-0349">Heme</keyword>
<comment type="similarity">
    <text evidence="1 12">Belongs to the peroxidase family. Ligninase subfamily.</text>
</comment>
<dbReference type="Gene3D" id="1.10.520.10">
    <property type="match status" value="1"/>
</dbReference>
<keyword evidence="5 12" id="KW-0560">Oxidoreductase</keyword>
<feature type="disulfide bond" evidence="11">
    <location>
        <begin position="63"/>
        <end position="144"/>
    </location>
</feature>
<dbReference type="Pfam" id="PF00141">
    <property type="entry name" value="peroxidase"/>
    <property type="match status" value="1"/>
</dbReference>
<protein>
    <recommendedName>
        <fullName evidence="12">Peroxidase</fullName>
        <ecNumber evidence="12">1.11.1.-</ecNumber>
    </recommendedName>
</protein>
<feature type="binding site" evidence="9">
    <location>
        <position position="90"/>
    </location>
    <ligand>
        <name>Ca(2+)</name>
        <dbReference type="ChEBI" id="CHEBI:29108"/>
        <label>1</label>
    </ligand>
</feature>
<keyword evidence="4 9" id="KW-0479">Metal-binding</keyword>
<dbReference type="Gene3D" id="1.10.420.10">
    <property type="entry name" value="Peroxidase, domain 2"/>
    <property type="match status" value="1"/>
</dbReference>
<dbReference type="GO" id="GO:0034599">
    <property type="term" value="P:cellular response to oxidative stress"/>
    <property type="evidence" value="ECO:0007669"/>
    <property type="project" value="InterPro"/>
</dbReference>
<comment type="cofactor">
    <cofactor evidence="9">
        <name>heme b</name>
        <dbReference type="ChEBI" id="CHEBI:60344"/>
    </cofactor>
    <text evidence="9">Binds 1 heme b (iron(II)-protoporphyrin IX) group per subunit.</text>
</comment>
<dbReference type="InParanoid" id="A0A194X7M1"/>
<feature type="binding site" evidence="9">
    <location>
        <position position="224"/>
    </location>
    <ligand>
        <name>Ca(2+)</name>
        <dbReference type="ChEBI" id="CHEBI:29108"/>
        <label>2</label>
    </ligand>
</feature>
<dbReference type="GO" id="GO:0042744">
    <property type="term" value="P:hydrogen peroxide catabolic process"/>
    <property type="evidence" value="ECO:0007669"/>
    <property type="project" value="TreeGrafter"/>
</dbReference>
<proteinExistence type="inferred from homology"/>
<feature type="domain" description="Plant heme peroxidase family profile" evidence="13">
    <location>
        <begin position="67"/>
        <end position="298"/>
    </location>
</feature>
<keyword evidence="11" id="KW-1015">Disulfide bond</keyword>
<dbReference type="GO" id="GO:0004601">
    <property type="term" value="F:peroxidase activity"/>
    <property type="evidence" value="ECO:0007669"/>
    <property type="project" value="UniProtKB-KW"/>
</dbReference>
<dbReference type="Proteomes" id="UP000070700">
    <property type="component" value="Unassembled WGS sequence"/>
</dbReference>
<keyword evidence="6 9" id="KW-0408">Iron</keyword>
<evidence type="ECO:0000256" key="5">
    <source>
        <dbReference type="ARBA" id="ARBA00023002"/>
    </source>
</evidence>
<evidence type="ECO:0000256" key="6">
    <source>
        <dbReference type="ARBA" id="ARBA00023004"/>
    </source>
</evidence>
<evidence type="ECO:0000313" key="15">
    <source>
        <dbReference type="Proteomes" id="UP000070700"/>
    </source>
</evidence>
<dbReference type="InterPro" id="IPR010255">
    <property type="entry name" value="Haem_peroxidase_sf"/>
</dbReference>
<evidence type="ECO:0000256" key="12">
    <source>
        <dbReference type="RuleBase" id="RU363051"/>
    </source>
</evidence>
<dbReference type="PROSITE" id="PS50873">
    <property type="entry name" value="PEROXIDASE_4"/>
    <property type="match status" value="1"/>
</dbReference>
<name>A0A194X7M1_MOLSC</name>